<dbReference type="PROSITE" id="PS50039">
    <property type="entry name" value="FORK_HEAD_3"/>
    <property type="match status" value="1"/>
</dbReference>
<feature type="region of interest" description="Disordered" evidence="11">
    <location>
        <begin position="351"/>
        <end position="378"/>
    </location>
</feature>
<dbReference type="GO" id="GO:0008270">
    <property type="term" value="F:zinc ion binding"/>
    <property type="evidence" value="ECO:0007669"/>
    <property type="project" value="UniProtKB-KW"/>
</dbReference>
<dbReference type="InterPro" id="IPR047412">
    <property type="entry name" value="FH_FOXP1_P2"/>
</dbReference>
<evidence type="ECO:0000256" key="7">
    <source>
        <dbReference type="ARBA" id="ARBA00023125"/>
    </source>
</evidence>
<feature type="region of interest" description="Disordered" evidence="11">
    <location>
        <begin position="525"/>
        <end position="559"/>
    </location>
</feature>
<reference evidence="13" key="1">
    <citation type="submission" date="2023-07" db="EMBL/GenBank/DDBJ databases">
        <title>Chromosome-level Genome Assembly of Striped Snakehead (Channa striata).</title>
        <authorList>
            <person name="Liu H."/>
        </authorList>
    </citation>
    <scope>NUCLEOTIDE SEQUENCE</scope>
    <source>
        <strain evidence="13">Gz</strain>
        <tissue evidence="13">Muscle</tissue>
    </source>
</reference>
<keyword evidence="4" id="KW-0863">Zinc-finger</keyword>
<accession>A0AA88MSF5</accession>
<evidence type="ECO:0000313" key="14">
    <source>
        <dbReference type="Proteomes" id="UP001187415"/>
    </source>
</evidence>
<organism evidence="13 14">
    <name type="scientific">Channa striata</name>
    <name type="common">Snakehead murrel</name>
    <name type="synonym">Ophicephalus striatus</name>
    <dbReference type="NCBI Taxonomy" id="64152"/>
    <lineage>
        <taxon>Eukaryota</taxon>
        <taxon>Metazoa</taxon>
        <taxon>Chordata</taxon>
        <taxon>Craniata</taxon>
        <taxon>Vertebrata</taxon>
        <taxon>Euteleostomi</taxon>
        <taxon>Actinopterygii</taxon>
        <taxon>Neopterygii</taxon>
        <taxon>Teleostei</taxon>
        <taxon>Neoteleostei</taxon>
        <taxon>Acanthomorphata</taxon>
        <taxon>Anabantaria</taxon>
        <taxon>Anabantiformes</taxon>
        <taxon>Channoidei</taxon>
        <taxon>Channidae</taxon>
        <taxon>Channa</taxon>
    </lineage>
</organism>
<evidence type="ECO:0000256" key="1">
    <source>
        <dbReference type="ARBA" id="ARBA00004123"/>
    </source>
</evidence>
<dbReference type="Proteomes" id="UP001187415">
    <property type="component" value="Unassembled WGS sequence"/>
</dbReference>
<keyword evidence="8" id="KW-0804">Transcription</keyword>
<dbReference type="SMART" id="SM00339">
    <property type="entry name" value="FH"/>
    <property type="match status" value="1"/>
</dbReference>
<gene>
    <name evidence="13" type="ORF">Q5P01_012769</name>
</gene>
<dbReference type="FunFam" id="1.20.5.340:FF:000005">
    <property type="entry name" value="Forkhead box P1, isoform CRA_f"/>
    <property type="match status" value="1"/>
</dbReference>
<evidence type="ECO:0000256" key="8">
    <source>
        <dbReference type="ARBA" id="ARBA00023163"/>
    </source>
</evidence>
<dbReference type="PROSITE" id="PS00658">
    <property type="entry name" value="FORK_HEAD_2"/>
    <property type="match status" value="1"/>
</dbReference>
<dbReference type="AlphaFoldDB" id="A0AA88MSF5"/>
<evidence type="ECO:0000256" key="2">
    <source>
        <dbReference type="ARBA" id="ARBA00022491"/>
    </source>
</evidence>
<dbReference type="FunFam" id="1.10.10.10:FF:000010">
    <property type="entry name" value="Forkhead box P2 isoform B"/>
    <property type="match status" value="1"/>
</dbReference>
<keyword evidence="2" id="KW-0678">Repressor</keyword>
<dbReference type="InterPro" id="IPR030456">
    <property type="entry name" value="TF_fork_head_CS_2"/>
</dbReference>
<evidence type="ECO:0000256" key="4">
    <source>
        <dbReference type="ARBA" id="ARBA00022771"/>
    </source>
</evidence>
<dbReference type="PANTHER" id="PTHR45796:SF4">
    <property type="entry name" value="FORKHEAD BOX P, ISOFORM C"/>
    <property type="match status" value="1"/>
</dbReference>
<dbReference type="Gene3D" id="1.10.10.10">
    <property type="entry name" value="Winged helix-like DNA-binding domain superfamily/Winged helix DNA-binding domain"/>
    <property type="match status" value="1"/>
</dbReference>
<dbReference type="GO" id="GO:0001227">
    <property type="term" value="F:DNA-binding transcription repressor activity, RNA polymerase II-specific"/>
    <property type="evidence" value="ECO:0007669"/>
    <property type="project" value="TreeGrafter"/>
</dbReference>
<evidence type="ECO:0000256" key="10">
    <source>
        <dbReference type="PROSITE-ProRule" id="PRU00089"/>
    </source>
</evidence>
<dbReference type="GO" id="GO:0005634">
    <property type="term" value="C:nucleus"/>
    <property type="evidence" value="ECO:0007669"/>
    <property type="project" value="UniProtKB-SubCell"/>
</dbReference>
<evidence type="ECO:0000256" key="11">
    <source>
        <dbReference type="SAM" id="MobiDB-lite"/>
    </source>
</evidence>
<feature type="DNA-binding region" description="Fork-head" evidence="10">
    <location>
        <begin position="416"/>
        <end position="483"/>
    </location>
</feature>
<evidence type="ECO:0000256" key="5">
    <source>
        <dbReference type="ARBA" id="ARBA00022833"/>
    </source>
</evidence>
<sequence>MPESPLSPTAARQTPASSLLSHTDNSAKERVANGDSCSGVSGENWQSLHHKQVFLAMMAPQQVQQLLSPNQLQALIHHKQALLLQQSKYLYDNNNYYYFTVFLANLKEIYKKQQQQIHLQLLQQQPSKKIKEVPAQQLLFQQLLQLQQQQQQQQQLLRVQRPVLSSPGISPVGFSPAEMQQIWTVLTNGITEEKSTMKGNHDSSANNAMPTKVTGRQASDQQSSPRRAECAGKADCTATHVLYGHGVCNWPGCESACKNFSQFIEHIGSEHTLDDRSTAQCRVQMQVVQQLELQLCKEQERLRAMMAHLHLPSSEAHSLSAPFRLHSPQPDTAADPHALQLSSVALMSSLPSLSPSDSAQVSPQPLPPGTISSQGCEEDLSPRTSCAGAIRRRHHPLVYSLSSENEYELYKNTDIRPPFTYAIMEASDMQLTLNEIYNWFTRTFAYFRRNAATWKNAVRHNLSLHKCFVRVENVKGAVWTVDEVEYQRRRSQKITGSPSLIKNVSPSLAFETVLNANLQTTLAEASPPGLKKESMCGSSRSEIQENKTTKGNSHNGHNASLHVKENLFLRDEALIQNDEEPLMPTIKPAALQRDMTKNDEEHLFDLE</sequence>
<dbReference type="Pfam" id="PF00250">
    <property type="entry name" value="Forkhead"/>
    <property type="match status" value="1"/>
</dbReference>
<dbReference type="CDD" id="cd20065">
    <property type="entry name" value="FH_FOXP2"/>
    <property type="match status" value="1"/>
</dbReference>
<keyword evidence="7 10" id="KW-0238">DNA-binding</keyword>
<name>A0AA88MSF5_CHASR</name>
<evidence type="ECO:0000256" key="6">
    <source>
        <dbReference type="ARBA" id="ARBA00023015"/>
    </source>
</evidence>
<evidence type="ECO:0000313" key="13">
    <source>
        <dbReference type="EMBL" id="KAK2842569.1"/>
    </source>
</evidence>
<feature type="region of interest" description="Disordered" evidence="11">
    <location>
        <begin position="195"/>
        <end position="227"/>
    </location>
</feature>
<feature type="domain" description="Fork-head" evidence="12">
    <location>
        <begin position="416"/>
        <end position="483"/>
    </location>
</feature>
<dbReference type="Gene3D" id="1.20.5.340">
    <property type="match status" value="1"/>
</dbReference>
<dbReference type="EMBL" id="JAUPFM010000009">
    <property type="protein sequence ID" value="KAK2842569.1"/>
    <property type="molecule type" value="Genomic_DNA"/>
</dbReference>
<keyword evidence="9 10" id="KW-0539">Nucleus</keyword>
<keyword evidence="14" id="KW-1185">Reference proteome</keyword>
<dbReference type="InterPro" id="IPR036388">
    <property type="entry name" value="WH-like_DNA-bd_sf"/>
</dbReference>
<comment type="subcellular location">
    <subcellularLocation>
        <location evidence="1 10">Nucleus</location>
    </subcellularLocation>
</comment>
<feature type="region of interest" description="Disordered" evidence="11">
    <location>
        <begin position="1"/>
        <end position="38"/>
    </location>
</feature>
<dbReference type="Pfam" id="PF16159">
    <property type="entry name" value="FOXP-CC"/>
    <property type="match status" value="1"/>
</dbReference>
<evidence type="ECO:0000259" key="12">
    <source>
        <dbReference type="PROSITE" id="PS50039"/>
    </source>
</evidence>
<feature type="compositionally biased region" description="Polar residues" evidence="11">
    <location>
        <begin position="549"/>
        <end position="558"/>
    </location>
</feature>
<dbReference type="InterPro" id="IPR050998">
    <property type="entry name" value="FOXP"/>
</dbReference>
<dbReference type="SUPFAM" id="SSF46785">
    <property type="entry name" value="Winged helix' DNA-binding domain"/>
    <property type="match status" value="1"/>
</dbReference>
<comment type="caution">
    <text evidence="13">The sequence shown here is derived from an EMBL/GenBank/DDBJ whole genome shotgun (WGS) entry which is preliminary data.</text>
</comment>
<dbReference type="InterPro" id="IPR032354">
    <property type="entry name" value="FOXP-CC"/>
</dbReference>
<protein>
    <recommendedName>
        <fullName evidence="12">Fork-head domain-containing protein</fullName>
    </recommendedName>
</protein>
<dbReference type="InterPro" id="IPR001766">
    <property type="entry name" value="Fork_head_dom"/>
</dbReference>
<dbReference type="GO" id="GO:0000978">
    <property type="term" value="F:RNA polymerase II cis-regulatory region sequence-specific DNA binding"/>
    <property type="evidence" value="ECO:0007669"/>
    <property type="project" value="TreeGrafter"/>
</dbReference>
<keyword evidence="5" id="KW-0862">Zinc</keyword>
<proteinExistence type="predicted"/>
<dbReference type="InterPro" id="IPR036390">
    <property type="entry name" value="WH_DNA-bd_sf"/>
</dbReference>
<evidence type="ECO:0000256" key="3">
    <source>
        <dbReference type="ARBA" id="ARBA00022723"/>
    </source>
</evidence>
<keyword evidence="6" id="KW-0805">Transcription regulation</keyword>
<keyword evidence="3" id="KW-0479">Metal-binding</keyword>
<feature type="compositionally biased region" description="Polar residues" evidence="11">
    <location>
        <begin position="1"/>
        <end position="24"/>
    </location>
</feature>
<dbReference type="PANTHER" id="PTHR45796">
    <property type="entry name" value="FORKHEAD BOX P, ISOFORM C"/>
    <property type="match status" value="1"/>
</dbReference>
<feature type="compositionally biased region" description="Polar residues" evidence="11">
    <location>
        <begin position="202"/>
        <end position="225"/>
    </location>
</feature>
<evidence type="ECO:0000256" key="9">
    <source>
        <dbReference type="ARBA" id="ARBA00023242"/>
    </source>
</evidence>
<dbReference type="PRINTS" id="PR00053">
    <property type="entry name" value="FORKHEAD"/>
</dbReference>